<proteinExistence type="predicted"/>
<organism evidence="1 2">
    <name type="scientific">Salinimonas sediminis</name>
    <dbReference type="NCBI Taxonomy" id="2303538"/>
    <lineage>
        <taxon>Bacteria</taxon>
        <taxon>Pseudomonadati</taxon>
        <taxon>Pseudomonadota</taxon>
        <taxon>Gammaproteobacteria</taxon>
        <taxon>Alteromonadales</taxon>
        <taxon>Alteromonadaceae</taxon>
        <taxon>Alteromonas/Salinimonas group</taxon>
        <taxon>Salinimonas</taxon>
    </lineage>
</organism>
<dbReference type="InterPro" id="IPR021936">
    <property type="entry name" value="DUF3549"/>
</dbReference>
<gene>
    <name evidence="1" type="ORF">D0Y50_04320</name>
</gene>
<name>A0A346NJF6_9ALTE</name>
<evidence type="ECO:0000313" key="2">
    <source>
        <dbReference type="Proteomes" id="UP000262073"/>
    </source>
</evidence>
<dbReference type="AlphaFoldDB" id="A0A346NJF6"/>
<dbReference type="OrthoDB" id="5597089at2"/>
<reference evidence="1 2" key="1">
    <citation type="submission" date="2018-08" db="EMBL/GenBank/DDBJ databases">
        <title>Salinimonas sediminis sp. nov., a piezophilic bacterium isolated from a deep-sea sediment sample from the New Britain Trench.</title>
        <authorList>
            <person name="Cao J."/>
        </authorList>
    </citation>
    <scope>NUCLEOTIDE SEQUENCE [LARGE SCALE GENOMIC DNA]</scope>
    <source>
        <strain evidence="1 2">N102</strain>
    </source>
</reference>
<dbReference type="Pfam" id="PF12069">
    <property type="entry name" value="DUF3549"/>
    <property type="match status" value="1"/>
</dbReference>
<keyword evidence="2" id="KW-1185">Reference proteome</keyword>
<dbReference type="Proteomes" id="UP000262073">
    <property type="component" value="Chromosome"/>
</dbReference>
<sequence>MGAQTIESISEFLLHAGTNFQVVDMGRGLTPIDAQTFLDLENGKLLVPRPRQQHAWFAIVFWNTSQTQAKEYIWFLKLPVDEQGLVVTATRNHFLQIIVDALGSSLADDTEQGETLPDNPYNFVPPQTLMAHFNALIRHVLNKPAVTGTADVERYIRHPAVMDWQTLSIQAIADCAYHIEKNQLDQPFTQHFSLYAADFQQTYLSALEHVALPQLVQNYLLAWLDKHGITSEESAVALAVLRALSCDEVMPEIQQRLAAILAASELNMDVLSVIAARHFNQLNDTLLLAFFEHAAKLDTQQQFDGALFKGFFADLVSIPILRTKVLGLLRSTERSETLARAIGALFSATRGN</sequence>
<dbReference type="RefSeq" id="WP_117315677.1">
    <property type="nucleotide sequence ID" value="NZ_CP031769.1"/>
</dbReference>
<accession>A0A346NJF6</accession>
<protein>
    <submittedName>
        <fullName evidence="1">DUF3549 family protein</fullName>
    </submittedName>
</protein>
<dbReference type="KEGG" id="salm:D0Y50_04320"/>
<evidence type="ECO:0000313" key="1">
    <source>
        <dbReference type="EMBL" id="AXR05663.1"/>
    </source>
</evidence>
<dbReference type="EMBL" id="CP031769">
    <property type="protein sequence ID" value="AXR05663.1"/>
    <property type="molecule type" value="Genomic_DNA"/>
</dbReference>